<accession>A0ABV7MG65</accession>
<protein>
    <recommendedName>
        <fullName evidence="2">Antitoxin</fullName>
    </recommendedName>
</protein>
<comment type="caution">
    <text evidence="3">The sequence shown here is derived from an EMBL/GenBank/DDBJ whole genome shotgun (WGS) entry which is preliminary data.</text>
</comment>
<evidence type="ECO:0000256" key="2">
    <source>
        <dbReference type="RuleBase" id="RU362080"/>
    </source>
</evidence>
<dbReference type="InterPro" id="IPR051416">
    <property type="entry name" value="phD-YefM_TA_antitoxins"/>
</dbReference>
<dbReference type="InterPro" id="IPR006442">
    <property type="entry name" value="Antitoxin_Phd/YefM"/>
</dbReference>
<dbReference type="Gene3D" id="3.40.1620.10">
    <property type="entry name" value="YefM-like domain"/>
    <property type="match status" value="1"/>
</dbReference>
<dbReference type="PANTHER" id="PTHR35377:SF8">
    <property type="entry name" value="ANTITOXIN VAPB22"/>
    <property type="match status" value="1"/>
</dbReference>
<dbReference type="EMBL" id="JBHRVD010000001">
    <property type="protein sequence ID" value="MFC3320821.1"/>
    <property type="molecule type" value="Genomic_DNA"/>
</dbReference>
<evidence type="ECO:0000313" key="4">
    <source>
        <dbReference type="Proteomes" id="UP001595648"/>
    </source>
</evidence>
<gene>
    <name evidence="3" type="ORF">ACFOJ9_03235</name>
</gene>
<dbReference type="PANTHER" id="PTHR35377">
    <property type="entry name" value="ANTITOXIN VAPB49-RELATED-RELATED"/>
    <property type="match status" value="1"/>
</dbReference>
<dbReference type="InterPro" id="IPR036165">
    <property type="entry name" value="YefM-like_sf"/>
</dbReference>
<dbReference type="SUPFAM" id="SSF143120">
    <property type="entry name" value="YefM-like"/>
    <property type="match status" value="1"/>
</dbReference>
<dbReference type="NCBIfam" id="TIGR01552">
    <property type="entry name" value="phd_fam"/>
    <property type="match status" value="1"/>
</dbReference>
<name>A0ABV7MG65_9HYPH</name>
<proteinExistence type="inferred from homology"/>
<dbReference type="Proteomes" id="UP001595648">
    <property type="component" value="Unassembled WGS sequence"/>
</dbReference>
<evidence type="ECO:0000256" key="1">
    <source>
        <dbReference type="ARBA" id="ARBA00009981"/>
    </source>
</evidence>
<comment type="similarity">
    <text evidence="1 2">Belongs to the phD/YefM antitoxin family.</text>
</comment>
<dbReference type="RefSeq" id="WP_095090524.1">
    <property type="nucleotide sequence ID" value="NZ_JBHRVD010000001.1"/>
</dbReference>
<evidence type="ECO:0000313" key="3">
    <source>
        <dbReference type="EMBL" id="MFC3320821.1"/>
    </source>
</evidence>
<comment type="function">
    <text evidence="2">Antitoxin component of a type II toxin-antitoxin (TA) system.</text>
</comment>
<organism evidence="3 4">
    <name type="scientific">Mesorhizobium cantuariense</name>
    <dbReference type="NCBI Taxonomy" id="1300275"/>
    <lineage>
        <taxon>Bacteria</taxon>
        <taxon>Pseudomonadati</taxon>
        <taxon>Pseudomonadota</taxon>
        <taxon>Alphaproteobacteria</taxon>
        <taxon>Hyphomicrobiales</taxon>
        <taxon>Phyllobacteriaceae</taxon>
        <taxon>Mesorhizobium</taxon>
    </lineage>
</organism>
<keyword evidence="4" id="KW-1185">Reference proteome</keyword>
<dbReference type="Pfam" id="PF02604">
    <property type="entry name" value="PhdYeFM_antitox"/>
    <property type="match status" value="1"/>
</dbReference>
<reference evidence="4" key="1">
    <citation type="journal article" date="2019" name="Int. J. Syst. Evol. Microbiol.">
        <title>The Global Catalogue of Microorganisms (GCM) 10K type strain sequencing project: providing services to taxonomists for standard genome sequencing and annotation.</title>
        <authorList>
            <consortium name="The Broad Institute Genomics Platform"/>
            <consortium name="The Broad Institute Genome Sequencing Center for Infectious Disease"/>
            <person name="Wu L."/>
            <person name="Ma J."/>
        </authorList>
    </citation>
    <scope>NUCLEOTIDE SEQUENCE [LARGE SCALE GENOMIC DNA]</scope>
    <source>
        <strain evidence="4">ICMP 19515</strain>
    </source>
</reference>
<sequence length="78" mass="8529">MKSITVVEAKSRFSALLAEVEAGEEIAVTRHGKVIARLVPDHPRVAADAFRDFWADADEIDLVAPDDKQAEHETSLDG</sequence>